<evidence type="ECO:0000256" key="9">
    <source>
        <dbReference type="SAM" id="SignalP"/>
    </source>
</evidence>
<dbReference type="GO" id="GO:0008320">
    <property type="term" value="F:protein transmembrane transporter activity"/>
    <property type="evidence" value="ECO:0007669"/>
    <property type="project" value="TreeGrafter"/>
</dbReference>
<dbReference type="AlphaFoldDB" id="A0A381CD21"/>
<feature type="signal peptide" evidence="9">
    <location>
        <begin position="1"/>
        <end position="42"/>
    </location>
</feature>
<dbReference type="InterPro" id="IPR035251">
    <property type="entry name" value="ShlB_POTRA"/>
</dbReference>
<sequence>MSVCVFSHWHLYSWMKYVRNKKNITLYAMVCCIALSVTPLFAAPLSPADRDLIRQGQQDLLQQNQQQRDELQRSAPLVQPAQPKPVASSGPCFTIHTININNATLLSSQKQKEFKQPYIGQCIGMDKITQLTREISDWYIQQGYITSRAFLTEQDLSQGELKIAVLEGRLEKIHLEGASSRQLTMAFPGLEGEILNLRDIEQGMEQINRLRSNPVQIEILPSEKPGYSIVNLTATPEFPLSVSLGFDNSGQKSTGTGQLNGSLTGNNLLGLADKWFVSGARSSDFSSSHDAQSVQAGLSIPYGYSLFDYSYSWSNYLSTIDNNGFGWASTGDSQTHRFTASHVLFRNGDIKTGASIGLTHQISNNYLNDAKLDSSSRKLSSLLFGLNHTQKIFGGVATFNPTFSHGVPWLGAENDNGKNDNMPKAEFKKWSANGSFQLPVTNDLWWLTSVYGQWSPDRLYGSERLTIGGESSVRGFKEQYLSGDNGGYLRNELNYTLFTLPFIGQVSSVVALDGGWLQKDNKDPWASGTLWGAAVGLSSANRYYSSQFTVGTPLQYPDWLAPDHVSIYYRIAFVI</sequence>
<evidence type="ECO:0000259" key="10">
    <source>
        <dbReference type="PROSITE" id="PS51779"/>
    </source>
</evidence>
<evidence type="ECO:0000256" key="2">
    <source>
        <dbReference type="ARBA" id="ARBA00009055"/>
    </source>
</evidence>
<keyword evidence="4" id="KW-1134">Transmembrane beta strand</keyword>
<dbReference type="Pfam" id="PF03865">
    <property type="entry name" value="ShlB"/>
    <property type="match status" value="1"/>
</dbReference>
<evidence type="ECO:0000313" key="11">
    <source>
        <dbReference type="EMBL" id="SUW65725.1"/>
    </source>
</evidence>
<dbReference type="InterPro" id="IPR005565">
    <property type="entry name" value="Hemolysn_activator_HlyB_C"/>
</dbReference>
<keyword evidence="5" id="KW-0812">Transmembrane</keyword>
<keyword evidence="7" id="KW-0472">Membrane</keyword>
<dbReference type="PANTHER" id="PTHR34597:SF3">
    <property type="entry name" value="OUTER MEMBRANE TRANSPORTER CDIB"/>
    <property type="match status" value="1"/>
</dbReference>
<organism evidence="11 12">
    <name type="scientific">Buttiauxella agrestis</name>
    <dbReference type="NCBI Taxonomy" id="82977"/>
    <lineage>
        <taxon>Bacteria</taxon>
        <taxon>Pseudomonadati</taxon>
        <taxon>Pseudomonadota</taxon>
        <taxon>Gammaproteobacteria</taxon>
        <taxon>Enterobacterales</taxon>
        <taxon>Enterobacteriaceae</taxon>
        <taxon>Buttiauxella</taxon>
    </lineage>
</organism>
<feature type="domain" description="POTRA" evidence="10">
    <location>
        <begin position="93"/>
        <end position="168"/>
    </location>
</feature>
<dbReference type="InterPro" id="IPR013686">
    <property type="entry name" value="Polypept-transport_assoc_ShlB"/>
</dbReference>
<evidence type="ECO:0000256" key="1">
    <source>
        <dbReference type="ARBA" id="ARBA00004442"/>
    </source>
</evidence>
<comment type="similarity">
    <text evidence="2">Belongs to the TPS (TC 1.B.20) family.</text>
</comment>
<dbReference type="GO" id="GO:0046819">
    <property type="term" value="P:protein secretion by the type V secretion system"/>
    <property type="evidence" value="ECO:0007669"/>
    <property type="project" value="TreeGrafter"/>
</dbReference>
<keyword evidence="3" id="KW-0813">Transport</keyword>
<dbReference type="GO" id="GO:0009279">
    <property type="term" value="C:cell outer membrane"/>
    <property type="evidence" value="ECO:0007669"/>
    <property type="project" value="UniProtKB-SubCell"/>
</dbReference>
<dbReference type="InterPro" id="IPR034746">
    <property type="entry name" value="POTRA"/>
</dbReference>
<dbReference type="PIRSF" id="PIRSF029745">
    <property type="entry name" value="FhaC"/>
    <property type="match status" value="1"/>
</dbReference>
<gene>
    <name evidence="11" type="primary">shlB_2</name>
    <name evidence="11" type="ORF">NCTC12119_04287</name>
</gene>
<comment type="subcellular location">
    <subcellularLocation>
        <location evidence="1">Cell outer membrane</location>
    </subcellularLocation>
</comment>
<feature type="chain" id="PRO_5016822395" evidence="9">
    <location>
        <begin position="43"/>
        <end position="575"/>
    </location>
</feature>
<evidence type="ECO:0000256" key="6">
    <source>
        <dbReference type="ARBA" id="ARBA00022927"/>
    </source>
</evidence>
<proteinExistence type="inferred from homology"/>
<evidence type="ECO:0000313" key="12">
    <source>
        <dbReference type="Proteomes" id="UP000255528"/>
    </source>
</evidence>
<reference evidence="11 12" key="1">
    <citation type="submission" date="2018-06" db="EMBL/GenBank/DDBJ databases">
        <authorList>
            <consortium name="Pathogen Informatics"/>
            <person name="Doyle S."/>
        </authorList>
    </citation>
    <scope>NUCLEOTIDE SEQUENCE [LARGE SCALE GENOMIC DNA]</scope>
    <source>
        <strain evidence="11 12">NCTC12119</strain>
    </source>
</reference>
<dbReference type="Pfam" id="PF17287">
    <property type="entry name" value="POTRA_3"/>
    <property type="match status" value="1"/>
</dbReference>
<keyword evidence="6" id="KW-0653">Protein transport</keyword>
<dbReference type="InterPro" id="IPR027282">
    <property type="entry name" value="TPS"/>
</dbReference>
<evidence type="ECO:0000256" key="4">
    <source>
        <dbReference type="ARBA" id="ARBA00022452"/>
    </source>
</evidence>
<keyword evidence="9" id="KW-0732">Signal</keyword>
<dbReference type="Proteomes" id="UP000255528">
    <property type="component" value="Unassembled WGS sequence"/>
</dbReference>
<keyword evidence="8" id="KW-0998">Cell outer membrane</keyword>
<protein>
    <submittedName>
        <fullName evidence="11">Hemolysin transporter protein shlB</fullName>
    </submittedName>
</protein>
<dbReference type="Gene3D" id="3.10.20.310">
    <property type="entry name" value="membrane protein fhac"/>
    <property type="match status" value="1"/>
</dbReference>
<dbReference type="PANTHER" id="PTHR34597">
    <property type="entry name" value="SLR1661 PROTEIN"/>
    <property type="match status" value="1"/>
</dbReference>
<evidence type="ECO:0000256" key="3">
    <source>
        <dbReference type="ARBA" id="ARBA00022448"/>
    </source>
</evidence>
<accession>A0A381CD21</accession>
<name>A0A381CD21_9ENTR</name>
<dbReference type="Gene3D" id="2.40.160.50">
    <property type="entry name" value="membrane protein fhac: a member of the omp85/tpsb transporter family"/>
    <property type="match status" value="1"/>
</dbReference>
<evidence type="ECO:0000256" key="7">
    <source>
        <dbReference type="ARBA" id="ARBA00023136"/>
    </source>
</evidence>
<evidence type="ECO:0000256" key="5">
    <source>
        <dbReference type="ARBA" id="ARBA00022692"/>
    </source>
</evidence>
<dbReference type="GO" id="GO:0098046">
    <property type="term" value="C:type V protein secretion system complex"/>
    <property type="evidence" value="ECO:0007669"/>
    <property type="project" value="TreeGrafter"/>
</dbReference>
<dbReference type="InterPro" id="IPR051544">
    <property type="entry name" value="TPS_OM_transporter"/>
</dbReference>
<dbReference type="Pfam" id="PF08479">
    <property type="entry name" value="POTRA_2"/>
    <property type="match status" value="1"/>
</dbReference>
<evidence type="ECO:0000256" key="8">
    <source>
        <dbReference type="ARBA" id="ARBA00023237"/>
    </source>
</evidence>
<dbReference type="EMBL" id="UIGI01000001">
    <property type="protein sequence ID" value="SUW65725.1"/>
    <property type="molecule type" value="Genomic_DNA"/>
</dbReference>
<dbReference type="PROSITE" id="PS51779">
    <property type="entry name" value="POTRA"/>
    <property type="match status" value="1"/>
</dbReference>